<gene>
    <name evidence="2" type="ORF">AVDCRST_MAG91-2073</name>
</gene>
<accession>A0A6J4TCM3</accession>
<dbReference type="Pfam" id="PF09912">
    <property type="entry name" value="DUF2141"/>
    <property type="match status" value="1"/>
</dbReference>
<dbReference type="PROSITE" id="PS51257">
    <property type="entry name" value="PROKAR_LIPOPROTEIN"/>
    <property type="match status" value="1"/>
</dbReference>
<evidence type="ECO:0000313" key="2">
    <source>
        <dbReference type="EMBL" id="CAA9519227.1"/>
    </source>
</evidence>
<sequence length="174" mass="16698">MRMLLPIAAALALTACGGQAANETAATNAGATGTAATEPMDMSGGNATAGNDMTAAGGAVTVTVNGVRANGGPVLVALQNSGNFLQAAGAYTTTVQPTGTSVTATIQDVAPGRYAAAVVQDTDGDGTATIGAQGPSEPWGLSGTPQTTGAPTFEPAAFEVAATGGEATVTLQAK</sequence>
<organism evidence="2">
    <name type="scientific">uncultured Sphingomonadaceae bacterium</name>
    <dbReference type="NCBI Taxonomy" id="169976"/>
    <lineage>
        <taxon>Bacteria</taxon>
        <taxon>Pseudomonadati</taxon>
        <taxon>Pseudomonadota</taxon>
        <taxon>Alphaproteobacteria</taxon>
        <taxon>Sphingomonadales</taxon>
        <taxon>Sphingomonadaceae</taxon>
        <taxon>environmental samples</taxon>
    </lineage>
</organism>
<dbReference type="EMBL" id="CADCVX010000383">
    <property type="protein sequence ID" value="CAA9519227.1"/>
    <property type="molecule type" value="Genomic_DNA"/>
</dbReference>
<feature type="signal peptide" evidence="1">
    <location>
        <begin position="1"/>
        <end position="20"/>
    </location>
</feature>
<evidence type="ECO:0008006" key="3">
    <source>
        <dbReference type="Google" id="ProtNLM"/>
    </source>
</evidence>
<protein>
    <recommendedName>
        <fullName evidence="3">DUF2141 domain-containing protein</fullName>
    </recommendedName>
</protein>
<proteinExistence type="predicted"/>
<feature type="chain" id="PRO_5026750333" description="DUF2141 domain-containing protein" evidence="1">
    <location>
        <begin position="21"/>
        <end position="174"/>
    </location>
</feature>
<evidence type="ECO:0000256" key="1">
    <source>
        <dbReference type="SAM" id="SignalP"/>
    </source>
</evidence>
<name>A0A6J4TCM3_9SPHN</name>
<dbReference type="AlphaFoldDB" id="A0A6J4TCM3"/>
<keyword evidence="1" id="KW-0732">Signal</keyword>
<reference evidence="2" key="1">
    <citation type="submission" date="2020-02" db="EMBL/GenBank/DDBJ databases">
        <authorList>
            <person name="Meier V. D."/>
        </authorList>
    </citation>
    <scope>NUCLEOTIDE SEQUENCE</scope>
    <source>
        <strain evidence="2">AVDCRST_MAG91</strain>
    </source>
</reference>
<dbReference type="InterPro" id="IPR018673">
    <property type="entry name" value="DUF2141"/>
</dbReference>